<dbReference type="OrthoDB" id="8707944at2"/>
<dbReference type="AlphaFoldDB" id="A0A5C0B2K7"/>
<reference evidence="1 2" key="1">
    <citation type="submission" date="2019-08" db="EMBL/GenBank/DDBJ databases">
        <title>Amphibian skin-associated Pigmentiphaga: genome sequence and occurrence across geography and hosts.</title>
        <authorList>
            <person name="Bletz M.C."/>
            <person name="Bunk B."/>
            <person name="Sproeer C."/>
            <person name="Biwer P."/>
            <person name="Reiter S."/>
            <person name="Rabemananjara F.C.E."/>
            <person name="Schulz S."/>
            <person name="Overmann J."/>
            <person name="Vences M."/>
        </authorList>
    </citation>
    <scope>NUCLEOTIDE SEQUENCE [LARGE SCALE GENOMIC DNA]</scope>
    <source>
        <strain evidence="1 2">Mada1488</strain>
    </source>
</reference>
<keyword evidence="2" id="KW-1185">Reference proteome</keyword>
<dbReference type="RefSeq" id="WP_148817474.1">
    <property type="nucleotide sequence ID" value="NZ_CP043046.1"/>
</dbReference>
<gene>
    <name evidence="1" type="ORF">FXN63_21710</name>
</gene>
<proteinExistence type="predicted"/>
<accession>A0A5C0B2K7</accession>
<sequence>MALSKTKMQAAIDRSRTHYAENLMTTGTERFAGWHENKRLAVLADFYEAASAAPESVSDAEFIQHITAAFWPTNCWAFVEQAFAIIAPGCSMRPHLARELIAHPIEAMVAGGLEDERQVIAQGTALANHAAPYVAPSLDGRQWLLTKWPQLEAVAIEVFREKYAEATN</sequence>
<name>A0A5C0B2K7_9BURK</name>
<dbReference type="EMBL" id="CP043046">
    <property type="protein sequence ID" value="QEI08164.1"/>
    <property type="molecule type" value="Genomic_DNA"/>
</dbReference>
<evidence type="ECO:0000313" key="1">
    <source>
        <dbReference type="EMBL" id="QEI08164.1"/>
    </source>
</evidence>
<protein>
    <submittedName>
        <fullName evidence="1">Uncharacterized protein</fullName>
    </submittedName>
</protein>
<dbReference type="Proteomes" id="UP000325161">
    <property type="component" value="Chromosome"/>
</dbReference>
<evidence type="ECO:0000313" key="2">
    <source>
        <dbReference type="Proteomes" id="UP000325161"/>
    </source>
</evidence>
<dbReference type="KEGG" id="pacr:FXN63_21710"/>
<organism evidence="1 2">
    <name type="scientific">Pigmentiphaga aceris</name>
    <dbReference type="NCBI Taxonomy" id="1940612"/>
    <lineage>
        <taxon>Bacteria</taxon>
        <taxon>Pseudomonadati</taxon>
        <taxon>Pseudomonadota</taxon>
        <taxon>Betaproteobacteria</taxon>
        <taxon>Burkholderiales</taxon>
        <taxon>Alcaligenaceae</taxon>
        <taxon>Pigmentiphaga</taxon>
    </lineage>
</organism>